<evidence type="ECO:0000313" key="13">
    <source>
        <dbReference type="EMBL" id="GGG10152.1"/>
    </source>
</evidence>
<comment type="catalytic activity">
    <reaction evidence="1">
        <text>inosine + phosphate = alpha-D-ribose 1-phosphate + hypoxanthine</text>
        <dbReference type="Rhea" id="RHEA:27646"/>
        <dbReference type="ChEBI" id="CHEBI:17368"/>
        <dbReference type="ChEBI" id="CHEBI:17596"/>
        <dbReference type="ChEBI" id="CHEBI:43474"/>
        <dbReference type="ChEBI" id="CHEBI:57720"/>
        <dbReference type="EC" id="2.4.2.1"/>
    </reaction>
    <physiologicalReaction direction="left-to-right" evidence="1">
        <dbReference type="Rhea" id="RHEA:27647"/>
    </physiologicalReaction>
</comment>
<name>A0A917FX18_9BACL</name>
<dbReference type="CDD" id="cd16833">
    <property type="entry name" value="YfiH"/>
    <property type="match status" value="1"/>
</dbReference>
<dbReference type="InterPro" id="IPR011324">
    <property type="entry name" value="Cytotoxic_necrot_fac-like_cat"/>
</dbReference>
<dbReference type="EMBL" id="BMGR01000009">
    <property type="protein sequence ID" value="GGG10152.1"/>
    <property type="molecule type" value="Genomic_DNA"/>
</dbReference>
<evidence type="ECO:0000256" key="3">
    <source>
        <dbReference type="ARBA" id="ARBA00003215"/>
    </source>
</evidence>
<evidence type="ECO:0000256" key="6">
    <source>
        <dbReference type="ARBA" id="ARBA00022723"/>
    </source>
</evidence>
<dbReference type="GO" id="GO:0017061">
    <property type="term" value="F:S-methyl-5-thioadenosine phosphorylase activity"/>
    <property type="evidence" value="ECO:0007669"/>
    <property type="project" value="UniProtKB-EC"/>
</dbReference>
<dbReference type="AlphaFoldDB" id="A0A917FX18"/>
<keyword evidence="7" id="KW-0378">Hydrolase</keyword>
<evidence type="ECO:0000256" key="10">
    <source>
        <dbReference type="ARBA" id="ARBA00048968"/>
    </source>
</evidence>
<comment type="caution">
    <text evidence="13">The sequence shown here is derived from an EMBL/GenBank/DDBJ whole genome shotgun (WGS) entry which is preliminary data.</text>
</comment>
<protein>
    <recommendedName>
        <fullName evidence="12">Purine nucleoside phosphorylase</fullName>
    </recommendedName>
</protein>
<comment type="similarity">
    <text evidence="4 12">Belongs to the purine nucleoside phosphorylase YfiH/LACC1 family.</text>
</comment>
<sequence length="285" mass="31571">MTEPFQTKTSAEGPSLFYLTSWMDEQDGLTAGFTGRHGGVSGHPWTSLNLGLHVGDEPARVVQNRRLVAESLKWPFDAWTCAEQVHGCRVRQVTSADRGSGRENRAGAIADCDALMTNETGVLLTSFYADCVPIYYVDPVCRVIALAHAGWKGTVLEIARMTVESMKDAYGSEPKDIFAAIGPSIGQCCYEVDQPVIERVEPLVQRLSTELEVSPAEMMLENGEGKARLNLKEINRQIMIKAGILPTHIELTERCTGCRTDLFFSHRMEDGKTGRMVSWIGMKER</sequence>
<accession>A0A917FX18</accession>
<keyword evidence="5" id="KW-0808">Transferase</keyword>
<evidence type="ECO:0000256" key="4">
    <source>
        <dbReference type="ARBA" id="ARBA00007353"/>
    </source>
</evidence>
<dbReference type="Pfam" id="PF02578">
    <property type="entry name" value="Cu-oxidase_4"/>
    <property type="match status" value="1"/>
</dbReference>
<keyword evidence="14" id="KW-1185">Reference proteome</keyword>
<dbReference type="Proteomes" id="UP000644756">
    <property type="component" value="Unassembled WGS sequence"/>
</dbReference>
<evidence type="ECO:0000256" key="2">
    <source>
        <dbReference type="ARBA" id="ARBA00001947"/>
    </source>
</evidence>
<dbReference type="InterPro" id="IPR003730">
    <property type="entry name" value="Cu_polyphenol_OxRdtase"/>
</dbReference>
<evidence type="ECO:0000256" key="11">
    <source>
        <dbReference type="ARBA" id="ARBA00049893"/>
    </source>
</evidence>
<dbReference type="InterPro" id="IPR038371">
    <property type="entry name" value="Cu_polyphenol_OxRdtase_sf"/>
</dbReference>
<dbReference type="PANTHER" id="PTHR30616:SF2">
    <property type="entry name" value="PURINE NUCLEOSIDE PHOSPHORYLASE LACC1"/>
    <property type="match status" value="1"/>
</dbReference>
<comment type="catalytic activity">
    <reaction evidence="11">
        <text>S-methyl-5'-thioadenosine + phosphate = 5-(methylsulfanyl)-alpha-D-ribose 1-phosphate + adenine</text>
        <dbReference type="Rhea" id="RHEA:11852"/>
        <dbReference type="ChEBI" id="CHEBI:16708"/>
        <dbReference type="ChEBI" id="CHEBI:17509"/>
        <dbReference type="ChEBI" id="CHEBI:43474"/>
        <dbReference type="ChEBI" id="CHEBI:58533"/>
        <dbReference type="EC" id="2.4.2.28"/>
    </reaction>
    <physiologicalReaction direction="left-to-right" evidence="11">
        <dbReference type="Rhea" id="RHEA:11853"/>
    </physiologicalReaction>
</comment>
<proteinExistence type="inferred from homology"/>
<comment type="cofactor">
    <cofactor evidence="2">
        <name>Zn(2+)</name>
        <dbReference type="ChEBI" id="CHEBI:29105"/>
    </cofactor>
</comment>
<evidence type="ECO:0000256" key="9">
    <source>
        <dbReference type="ARBA" id="ARBA00047989"/>
    </source>
</evidence>
<dbReference type="PANTHER" id="PTHR30616">
    <property type="entry name" value="UNCHARACTERIZED PROTEIN YFIH"/>
    <property type="match status" value="1"/>
</dbReference>
<evidence type="ECO:0000256" key="5">
    <source>
        <dbReference type="ARBA" id="ARBA00022679"/>
    </source>
</evidence>
<comment type="catalytic activity">
    <reaction evidence="10">
        <text>adenosine + phosphate = alpha-D-ribose 1-phosphate + adenine</text>
        <dbReference type="Rhea" id="RHEA:27642"/>
        <dbReference type="ChEBI" id="CHEBI:16335"/>
        <dbReference type="ChEBI" id="CHEBI:16708"/>
        <dbReference type="ChEBI" id="CHEBI:43474"/>
        <dbReference type="ChEBI" id="CHEBI:57720"/>
        <dbReference type="EC" id="2.4.2.1"/>
    </reaction>
    <physiologicalReaction direction="left-to-right" evidence="10">
        <dbReference type="Rhea" id="RHEA:27643"/>
    </physiologicalReaction>
</comment>
<evidence type="ECO:0000256" key="1">
    <source>
        <dbReference type="ARBA" id="ARBA00000553"/>
    </source>
</evidence>
<reference evidence="13" key="2">
    <citation type="submission" date="2020-09" db="EMBL/GenBank/DDBJ databases">
        <authorList>
            <person name="Sun Q."/>
            <person name="Zhou Y."/>
        </authorList>
    </citation>
    <scope>NUCLEOTIDE SEQUENCE</scope>
    <source>
        <strain evidence="13">CGMCC 1.12987</strain>
    </source>
</reference>
<dbReference type="SUPFAM" id="SSF64438">
    <property type="entry name" value="CNF1/YfiH-like putative cysteine hydrolases"/>
    <property type="match status" value="1"/>
</dbReference>
<evidence type="ECO:0000256" key="8">
    <source>
        <dbReference type="ARBA" id="ARBA00022833"/>
    </source>
</evidence>
<evidence type="ECO:0000256" key="7">
    <source>
        <dbReference type="ARBA" id="ARBA00022801"/>
    </source>
</evidence>
<comment type="function">
    <text evidence="3">Purine nucleoside enzyme that catalyzes the phosphorolysis of adenosine and inosine nucleosides, yielding D-ribose 1-phosphate and the respective free bases, adenine and hypoxanthine. Also catalyzes the phosphorolysis of S-methyl-5'-thioadenosine into adenine and S-methyl-5-thio-alpha-D-ribose 1-phosphate. Also has adenosine deaminase activity.</text>
</comment>
<keyword evidence="8" id="KW-0862">Zinc</keyword>
<dbReference type="Gene3D" id="3.60.140.10">
    <property type="entry name" value="CNF1/YfiH-like putative cysteine hydrolases"/>
    <property type="match status" value="1"/>
</dbReference>
<evidence type="ECO:0000313" key="14">
    <source>
        <dbReference type="Proteomes" id="UP000644756"/>
    </source>
</evidence>
<dbReference type="GO" id="GO:0016787">
    <property type="term" value="F:hydrolase activity"/>
    <property type="evidence" value="ECO:0007669"/>
    <property type="project" value="UniProtKB-KW"/>
</dbReference>
<keyword evidence="6" id="KW-0479">Metal-binding</keyword>
<evidence type="ECO:0000256" key="12">
    <source>
        <dbReference type="RuleBase" id="RU361274"/>
    </source>
</evidence>
<organism evidence="13 14">
    <name type="scientific">Paenibacillus abyssi</name>
    <dbReference type="NCBI Taxonomy" id="1340531"/>
    <lineage>
        <taxon>Bacteria</taxon>
        <taxon>Bacillati</taxon>
        <taxon>Bacillota</taxon>
        <taxon>Bacilli</taxon>
        <taxon>Bacillales</taxon>
        <taxon>Paenibacillaceae</taxon>
        <taxon>Paenibacillus</taxon>
    </lineage>
</organism>
<dbReference type="NCBIfam" id="TIGR00726">
    <property type="entry name" value="peptidoglycan editing factor PgeF"/>
    <property type="match status" value="1"/>
</dbReference>
<reference evidence="13" key="1">
    <citation type="journal article" date="2014" name="Int. J. Syst. Evol. Microbiol.">
        <title>Complete genome sequence of Corynebacterium casei LMG S-19264T (=DSM 44701T), isolated from a smear-ripened cheese.</title>
        <authorList>
            <consortium name="US DOE Joint Genome Institute (JGI-PGF)"/>
            <person name="Walter F."/>
            <person name="Albersmeier A."/>
            <person name="Kalinowski J."/>
            <person name="Ruckert C."/>
        </authorList>
    </citation>
    <scope>NUCLEOTIDE SEQUENCE</scope>
    <source>
        <strain evidence="13">CGMCC 1.12987</strain>
    </source>
</reference>
<comment type="catalytic activity">
    <reaction evidence="9">
        <text>adenosine + H2O + H(+) = inosine + NH4(+)</text>
        <dbReference type="Rhea" id="RHEA:24408"/>
        <dbReference type="ChEBI" id="CHEBI:15377"/>
        <dbReference type="ChEBI" id="CHEBI:15378"/>
        <dbReference type="ChEBI" id="CHEBI:16335"/>
        <dbReference type="ChEBI" id="CHEBI:17596"/>
        <dbReference type="ChEBI" id="CHEBI:28938"/>
        <dbReference type="EC" id="3.5.4.4"/>
    </reaction>
    <physiologicalReaction direction="left-to-right" evidence="9">
        <dbReference type="Rhea" id="RHEA:24409"/>
    </physiologicalReaction>
</comment>
<gene>
    <name evidence="13" type="ORF">GCM10010916_28770</name>
</gene>
<dbReference type="GO" id="GO:0005507">
    <property type="term" value="F:copper ion binding"/>
    <property type="evidence" value="ECO:0007669"/>
    <property type="project" value="TreeGrafter"/>
</dbReference>